<evidence type="ECO:0000313" key="1">
    <source>
        <dbReference type="EMBL" id="CAH2350942.1"/>
    </source>
</evidence>
<proteinExistence type="predicted"/>
<dbReference type="Proteomes" id="UP000837801">
    <property type="component" value="Unassembled WGS sequence"/>
</dbReference>
<sequence length="150" mass="16863">MPILWLFVGYPDTPTPRSSSDGVSSIKKNTSKIFILSLLFFFTRAAPAVTTTFNKRPSTRTASHIVRNWGDNQLCSNRFKSIQIVSNQLSPITSLYIYTLHYPSRMPSVCPEIFVYLQFKVAKGITFRGGISTSTILSTSFVHLKYNLDG</sequence>
<evidence type="ECO:0000313" key="2">
    <source>
        <dbReference type="Proteomes" id="UP000837801"/>
    </source>
</evidence>
<keyword evidence="2" id="KW-1185">Reference proteome</keyword>
<reference evidence="1" key="1">
    <citation type="submission" date="2022-03" db="EMBL/GenBank/DDBJ databases">
        <authorList>
            <person name="Legras J.-L."/>
            <person name="Devillers H."/>
            <person name="Grondin C."/>
        </authorList>
    </citation>
    <scope>NUCLEOTIDE SEQUENCE</scope>
    <source>
        <strain evidence="1">CLIB 1423</strain>
    </source>
</reference>
<protein>
    <submittedName>
        <fullName evidence="1">Uncharacterized protein</fullName>
    </submittedName>
</protein>
<organism evidence="1 2">
    <name type="scientific">[Candida] railenensis</name>
    <dbReference type="NCBI Taxonomy" id="45579"/>
    <lineage>
        <taxon>Eukaryota</taxon>
        <taxon>Fungi</taxon>
        <taxon>Dikarya</taxon>
        <taxon>Ascomycota</taxon>
        <taxon>Saccharomycotina</taxon>
        <taxon>Pichiomycetes</taxon>
        <taxon>Debaryomycetaceae</taxon>
        <taxon>Kurtzmaniella</taxon>
    </lineage>
</organism>
<name>A0A9P0VX06_9ASCO</name>
<accession>A0A9P0VX06</accession>
<dbReference type="AlphaFoldDB" id="A0A9P0VX06"/>
<dbReference type="EMBL" id="CAKXYY010000002">
    <property type="protein sequence ID" value="CAH2350942.1"/>
    <property type="molecule type" value="Genomic_DNA"/>
</dbReference>
<gene>
    <name evidence="1" type="ORF">CLIB1423_02S08658</name>
</gene>
<comment type="caution">
    <text evidence="1">The sequence shown here is derived from an EMBL/GenBank/DDBJ whole genome shotgun (WGS) entry which is preliminary data.</text>
</comment>